<sequence>MSFTWSLVEHHFKTWGSSFDHIRLQRFNHHLQFMPHGSNGHIQYAKPYLIQVCYLKWSNTFTYFGIMRIVLLMWLKSTRDLIGVPSSSTQTQI</sequence>
<organism evidence="1 2">
    <name type="scientific">Botrytis elliptica</name>
    <dbReference type="NCBI Taxonomy" id="278938"/>
    <lineage>
        <taxon>Eukaryota</taxon>
        <taxon>Fungi</taxon>
        <taxon>Dikarya</taxon>
        <taxon>Ascomycota</taxon>
        <taxon>Pezizomycotina</taxon>
        <taxon>Leotiomycetes</taxon>
        <taxon>Helotiales</taxon>
        <taxon>Sclerotiniaceae</taxon>
        <taxon>Botrytis</taxon>
    </lineage>
</organism>
<accession>A0A4Z1HUD2</accession>
<protein>
    <submittedName>
        <fullName evidence="1">Uncharacterized protein</fullName>
    </submittedName>
</protein>
<gene>
    <name evidence="1" type="ORF">BELL_1645g00020</name>
</gene>
<evidence type="ECO:0000313" key="2">
    <source>
        <dbReference type="Proteomes" id="UP000297229"/>
    </source>
</evidence>
<dbReference type="EMBL" id="PQXM01001643">
    <property type="protein sequence ID" value="TGO52585.1"/>
    <property type="molecule type" value="Genomic_DNA"/>
</dbReference>
<evidence type="ECO:0000313" key="1">
    <source>
        <dbReference type="EMBL" id="TGO52585.1"/>
    </source>
</evidence>
<dbReference type="Proteomes" id="UP000297229">
    <property type="component" value="Unassembled WGS sequence"/>
</dbReference>
<keyword evidence="2" id="KW-1185">Reference proteome</keyword>
<dbReference type="AlphaFoldDB" id="A0A4Z1HUD2"/>
<name>A0A4Z1HUD2_9HELO</name>
<reference evidence="1 2" key="1">
    <citation type="submission" date="2017-12" db="EMBL/GenBank/DDBJ databases">
        <title>Comparative genomics of Botrytis spp.</title>
        <authorList>
            <person name="Valero-Jimenez C.A."/>
            <person name="Tapia P."/>
            <person name="Veloso J."/>
            <person name="Silva-Moreno E."/>
            <person name="Staats M."/>
            <person name="Valdes J.H."/>
            <person name="Van Kan J.A.L."/>
        </authorList>
    </citation>
    <scope>NUCLEOTIDE SEQUENCE [LARGE SCALE GENOMIC DNA]</scope>
    <source>
        <strain evidence="1 2">Be9601</strain>
    </source>
</reference>
<proteinExistence type="predicted"/>
<comment type="caution">
    <text evidence="1">The sequence shown here is derived from an EMBL/GenBank/DDBJ whole genome shotgun (WGS) entry which is preliminary data.</text>
</comment>